<accession>A0A9X1Q2J0</accession>
<evidence type="ECO:0000313" key="3">
    <source>
        <dbReference type="Proteomes" id="UP001139384"/>
    </source>
</evidence>
<evidence type="ECO:0000313" key="2">
    <source>
        <dbReference type="EMBL" id="MCF1596854.1"/>
    </source>
</evidence>
<dbReference type="AlphaFoldDB" id="A0A9X1Q2J0"/>
<keyword evidence="3" id="KW-1185">Reference proteome</keyword>
<dbReference type="Gene3D" id="3.40.50.2300">
    <property type="match status" value="1"/>
</dbReference>
<feature type="region of interest" description="Disordered" evidence="1">
    <location>
        <begin position="1"/>
        <end position="22"/>
    </location>
</feature>
<dbReference type="Proteomes" id="UP001139384">
    <property type="component" value="Unassembled WGS sequence"/>
</dbReference>
<protein>
    <submittedName>
        <fullName evidence="2">Uncharacterized protein</fullName>
    </submittedName>
</protein>
<comment type="caution">
    <text evidence="2">The sequence shown here is derived from an EMBL/GenBank/DDBJ whole genome shotgun (WGS) entry which is preliminary data.</text>
</comment>
<organism evidence="2 3">
    <name type="scientific">Streptomyces muensis</name>
    <dbReference type="NCBI Taxonomy" id="1077944"/>
    <lineage>
        <taxon>Bacteria</taxon>
        <taxon>Bacillati</taxon>
        <taxon>Actinomycetota</taxon>
        <taxon>Actinomycetes</taxon>
        <taxon>Kitasatosporales</taxon>
        <taxon>Streptomycetaceae</taxon>
        <taxon>Streptomyces</taxon>
    </lineage>
</organism>
<dbReference type="EMBL" id="JAKEIP010000117">
    <property type="protein sequence ID" value="MCF1596854.1"/>
    <property type="molecule type" value="Genomic_DNA"/>
</dbReference>
<sequence length="92" mass="9758">MPEHTRAPTRPSAGADHATHTLGLLYPPSGRKRDYTTMQLAFIGGIAEAAAAHGYDLLLSPAETADDDSFRRMAGLRLERAERQGGGGVPQG</sequence>
<feature type="non-terminal residue" evidence="2">
    <location>
        <position position="92"/>
    </location>
</feature>
<proteinExistence type="predicted"/>
<gene>
    <name evidence="2" type="ORF">L0P92_25280</name>
</gene>
<evidence type="ECO:0000256" key="1">
    <source>
        <dbReference type="SAM" id="MobiDB-lite"/>
    </source>
</evidence>
<reference evidence="2" key="1">
    <citation type="submission" date="2022-01" db="EMBL/GenBank/DDBJ databases">
        <title>Draft Genome Sequences of Seven Type Strains of the Genus Streptomyces.</title>
        <authorList>
            <person name="Aziz S."/>
            <person name="Coretto E."/>
            <person name="Chronakova A."/>
            <person name="Sproer C."/>
            <person name="Huber K."/>
            <person name="Nouioui I."/>
            <person name="Gross H."/>
        </authorList>
    </citation>
    <scope>NUCLEOTIDE SEQUENCE</scope>
    <source>
        <strain evidence="2">DSM 103493</strain>
    </source>
</reference>
<name>A0A9X1Q2J0_STRM4</name>